<dbReference type="OrthoDB" id="5949858at2"/>
<dbReference type="SMART" id="SM00418">
    <property type="entry name" value="HTH_ARSR"/>
    <property type="match status" value="1"/>
</dbReference>
<dbReference type="InterPro" id="IPR001845">
    <property type="entry name" value="HTH_ArsR_DNA-bd_dom"/>
</dbReference>
<comment type="caution">
    <text evidence="3">The sequence shown here is derived from an EMBL/GenBank/DDBJ whole genome shotgun (WGS) entry which is preliminary data.</text>
</comment>
<dbReference type="InterPro" id="IPR036388">
    <property type="entry name" value="WH-like_DNA-bd_sf"/>
</dbReference>
<name>A0A7J5UMP5_9MICO</name>
<dbReference type="AlphaFoldDB" id="A0A7J5UMP5"/>
<feature type="domain" description="HTH arsR-type" evidence="2">
    <location>
        <begin position="6"/>
        <end position="86"/>
    </location>
</feature>
<dbReference type="InterPro" id="IPR011991">
    <property type="entry name" value="ArsR-like_HTH"/>
</dbReference>
<sequence length="199" mass="21323">MGSAELLLHPVRLRIVQAFLGEGELTTADLRARLTDVSPATLYRQVAALAAGGVLEVAAERRVRGAVERTYRLRPERAAVGPEEAARLGPDEHRAAFTTFVAGLLGDFDRYLARGDVDLGRDQVGYRHAGFYATDEEVVALLTAVRDAVRPLQENRPGAGRTRRLLTTVLLPADDQGARSSASSATASTDQVPSSDVSS</sequence>
<organism evidence="3 4">
    <name type="scientific">Georgenia thermotolerans</name>
    <dbReference type="NCBI Taxonomy" id="527326"/>
    <lineage>
        <taxon>Bacteria</taxon>
        <taxon>Bacillati</taxon>
        <taxon>Actinomycetota</taxon>
        <taxon>Actinomycetes</taxon>
        <taxon>Micrococcales</taxon>
        <taxon>Bogoriellaceae</taxon>
        <taxon>Georgenia</taxon>
    </lineage>
</organism>
<dbReference type="CDD" id="cd00090">
    <property type="entry name" value="HTH_ARSR"/>
    <property type="match status" value="1"/>
</dbReference>
<evidence type="ECO:0000259" key="2">
    <source>
        <dbReference type="SMART" id="SM00418"/>
    </source>
</evidence>
<dbReference type="Pfam" id="PF12840">
    <property type="entry name" value="HTH_20"/>
    <property type="match status" value="1"/>
</dbReference>
<dbReference type="Gene3D" id="1.10.10.10">
    <property type="entry name" value="Winged helix-like DNA-binding domain superfamily/Winged helix DNA-binding domain"/>
    <property type="match status" value="1"/>
</dbReference>
<dbReference type="GO" id="GO:0003700">
    <property type="term" value="F:DNA-binding transcription factor activity"/>
    <property type="evidence" value="ECO:0007669"/>
    <property type="project" value="InterPro"/>
</dbReference>
<dbReference type="RefSeq" id="WP_152202869.1">
    <property type="nucleotide sequence ID" value="NZ_VUKF01000019.1"/>
</dbReference>
<dbReference type="EMBL" id="WHJE01000061">
    <property type="protein sequence ID" value="KAE8763658.1"/>
    <property type="molecule type" value="Genomic_DNA"/>
</dbReference>
<feature type="region of interest" description="Disordered" evidence="1">
    <location>
        <begin position="174"/>
        <end position="199"/>
    </location>
</feature>
<dbReference type="Proteomes" id="UP000451860">
    <property type="component" value="Unassembled WGS sequence"/>
</dbReference>
<feature type="compositionally biased region" description="Low complexity" evidence="1">
    <location>
        <begin position="180"/>
        <end position="189"/>
    </location>
</feature>
<keyword evidence="4" id="KW-1185">Reference proteome</keyword>
<evidence type="ECO:0000256" key="1">
    <source>
        <dbReference type="SAM" id="MobiDB-lite"/>
    </source>
</evidence>
<accession>A0A7J5UMP5</accession>
<feature type="compositionally biased region" description="Polar residues" evidence="1">
    <location>
        <begin position="190"/>
        <end position="199"/>
    </location>
</feature>
<proteinExistence type="predicted"/>
<dbReference type="Gene3D" id="6.10.140.2180">
    <property type="match status" value="1"/>
</dbReference>
<dbReference type="InterPro" id="IPR036390">
    <property type="entry name" value="WH_DNA-bd_sf"/>
</dbReference>
<evidence type="ECO:0000313" key="4">
    <source>
        <dbReference type="Proteomes" id="UP000451860"/>
    </source>
</evidence>
<protein>
    <submittedName>
        <fullName evidence="3">Helix-turn-helix domain-containing protein</fullName>
    </submittedName>
</protein>
<reference evidence="3 4" key="1">
    <citation type="submission" date="2019-10" db="EMBL/GenBank/DDBJ databases">
        <title>Georgenia wutianyii sp. nov. and Georgenia yuyongxinii sp. nov. isolated from plateau pika (Ochotona curzoniae) in the Qinghai-Tibet plateau of China.</title>
        <authorList>
            <person name="Tian Z."/>
        </authorList>
    </citation>
    <scope>NUCLEOTIDE SEQUENCE [LARGE SCALE GENOMIC DNA]</scope>
    <source>
        <strain evidence="3 4">DSM 21501</strain>
    </source>
</reference>
<gene>
    <name evidence="3" type="ORF">GB883_12875</name>
</gene>
<dbReference type="SUPFAM" id="SSF46785">
    <property type="entry name" value="Winged helix' DNA-binding domain"/>
    <property type="match status" value="1"/>
</dbReference>
<evidence type="ECO:0000313" key="3">
    <source>
        <dbReference type="EMBL" id="KAE8763658.1"/>
    </source>
</evidence>